<evidence type="ECO:0000256" key="9">
    <source>
        <dbReference type="SAM" id="SignalP"/>
    </source>
</evidence>
<gene>
    <name evidence="10" type="ORF">ACEWY4_002569</name>
</gene>
<keyword evidence="5 8" id="KW-0472">Membrane</keyword>
<dbReference type="InterPro" id="IPR013783">
    <property type="entry name" value="Ig-like_fold"/>
</dbReference>
<keyword evidence="4 8" id="KW-1133">Transmembrane helix</keyword>
<proteinExistence type="predicted"/>
<evidence type="ECO:0000256" key="1">
    <source>
        <dbReference type="ARBA" id="ARBA00004479"/>
    </source>
</evidence>
<dbReference type="AlphaFoldDB" id="A0ABD1KNW6"/>
<keyword evidence="11" id="KW-1185">Reference proteome</keyword>
<feature type="transmembrane region" description="Helical" evidence="8">
    <location>
        <begin position="220"/>
        <end position="240"/>
    </location>
</feature>
<dbReference type="PANTHER" id="PTHR23037:SF42">
    <property type="entry name" value="CYTOKINE RECEPTOR COMMON SUBUNIT GAMMA ISOFORM X1-RELATED"/>
    <property type="match status" value="1"/>
</dbReference>
<evidence type="ECO:0000313" key="10">
    <source>
        <dbReference type="EMBL" id="KAL2100808.1"/>
    </source>
</evidence>
<keyword evidence="2 8" id="KW-0812">Transmembrane</keyword>
<dbReference type="GO" id="GO:0016020">
    <property type="term" value="C:membrane"/>
    <property type="evidence" value="ECO:0007669"/>
    <property type="project" value="UniProtKB-SubCell"/>
</dbReference>
<evidence type="ECO:0000256" key="6">
    <source>
        <dbReference type="ARBA" id="ARBA00023170"/>
    </source>
</evidence>
<dbReference type="Proteomes" id="UP001591681">
    <property type="component" value="Unassembled WGS sequence"/>
</dbReference>
<protein>
    <submittedName>
        <fullName evidence="10">Uncharacterized protein</fullName>
    </submittedName>
</protein>
<evidence type="ECO:0000313" key="11">
    <source>
        <dbReference type="Proteomes" id="UP001591681"/>
    </source>
</evidence>
<comment type="subcellular location">
    <subcellularLocation>
        <location evidence="1">Membrane</location>
        <topology evidence="1">Single-pass type I membrane protein</topology>
    </subcellularLocation>
</comment>
<dbReference type="CDD" id="cd00063">
    <property type="entry name" value="FN3"/>
    <property type="match status" value="1"/>
</dbReference>
<dbReference type="EMBL" id="JBHFQA010000003">
    <property type="protein sequence ID" value="KAL2100808.1"/>
    <property type="molecule type" value="Genomic_DNA"/>
</dbReference>
<evidence type="ECO:0000256" key="3">
    <source>
        <dbReference type="ARBA" id="ARBA00022729"/>
    </source>
</evidence>
<sequence length="513" mass="57291">MLRRALQFAVVLVLIRESVSQHFHCVNDFDRTMMCTFTPKKPVNCSEYLLNVELLSRRYPCPLKDITDNQCDCTTEVKSILFEDSAVTLIRNGLIQGTPKIINTAHNVKPKTPTITNVTQTTAAGTRVTWRTNYEESKVVLPSFTERLGTELYFKAKNTDEWDKVREEAIHKTHHELYLKPNTEYIIKARTYFSINNPLNFSDWSEEFKFVSGKDVTKKVAPVLSVILVFIICTLACCYVKIKKEWWSKKSSTPKVGPIDHPKSQEYMILNPEKTQTSRMVVDIFKTDITDKKSVTDFSVSGSSGNFSNTESIKSTPRDCGLACHIEGQKDTQILERVCLACQHDMEQAPQIQLDQVSERVPSPGYGQSTSGSSFNNRCYSAHTSPSECQSSFFTSSISCDHGYQSAQSVGSAVLDVGLLIQTELDYRSCDGCLISKVEPLSQLTGDKDLSAAGEADERFAKAGGQALSTCVDQGKGKDSLQGVVSGKDLLQPCLTQECDLILCEDDYRPFRV</sequence>
<keyword evidence="7" id="KW-0325">Glycoprotein</keyword>
<accession>A0ABD1KNW6</accession>
<keyword evidence="3 9" id="KW-0732">Signal</keyword>
<dbReference type="InterPro" id="IPR036116">
    <property type="entry name" value="FN3_sf"/>
</dbReference>
<evidence type="ECO:0000256" key="7">
    <source>
        <dbReference type="ARBA" id="ARBA00023180"/>
    </source>
</evidence>
<dbReference type="InterPro" id="IPR003961">
    <property type="entry name" value="FN3_dom"/>
</dbReference>
<feature type="signal peptide" evidence="9">
    <location>
        <begin position="1"/>
        <end position="20"/>
    </location>
</feature>
<evidence type="ECO:0000256" key="5">
    <source>
        <dbReference type="ARBA" id="ARBA00023136"/>
    </source>
</evidence>
<keyword evidence="6" id="KW-0675">Receptor</keyword>
<dbReference type="SUPFAM" id="SSF49265">
    <property type="entry name" value="Fibronectin type III"/>
    <property type="match status" value="2"/>
</dbReference>
<organism evidence="10 11">
    <name type="scientific">Coilia grayii</name>
    <name type="common">Gray's grenadier anchovy</name>
    <dbReference type="NCBI Taxonomy" id="363190"/>
    <lineage>
        <taxon>Eukaryota</taxon>
        <taxon>Metazoa</taxon>
        <taxon>Chordata</taxon>
        <taxon>Craniata</taxon>
        <taxon>Vertebrata</taxon>
        <taxon>Euteleostomi</taxon>
        <taxon>Actinopterygii</taxon>
        <taxon>Neopterygii</taxon>
        <taxon>Teleostei</taxon>
        <taxon>Clupei</taxon>
        <taxon>Clupeiformes</taxon>
        <taxon>Clupeoidei</taxon>
        <taxon>Engraulidae</taxon>
        <taxon>Coilinae</taxon>
        <taxon>Coilia</taxon>
    </lineage>
</organism>
<feature type="chain" id="PRO_5044778836" evidence="9">
    <location>
        <begin position="21"/>
        <end position="513"/>
    </location>
</feature>
<name>A0ABD1KNW6_9TELE</name>
<reference evidence="10 11" key="1">
    <citation type="submission" date="2024-09" db="EMBL/GenBank/DDBJ databases">
        <title>A chromosome-level genome assembly of Gray's grenadier anchovy, Coilia grayii.</title>
        <authorList>
            <person name="Fu Z."/>
        </authorList>
    </citation>
    <scope>NUCLEOTIDE SEQUENCE [LARGE SCALE GENOMIC DNA]</scope>
    <source>
        <strain evidence="10">G4</strain>
        <tissue evidence="10">Muscle</tissue>
    </source>
</reference>
<dbReference type="Gene3D" id="2.60.40.10">
    <property type="entry name" value="Immunoglobulins"/>
    <property type="match status" value="2"/>
</dbReference>
<dbReference type="PANTHER" id="PTHR23037">
    <property type="entry name" value="CYTOKINE RECEPTOR"/>
    <property type="match status" value="1"/>
</dbReference>
<evidence type="ECO:0000256" key="2">
    <source>
        <dbReference type="ARBA" id="ARBA00022692"/>
    </source>
</evidence>
<evidence type="ECO:0000256" key="4">
    <source>
        <dbReference type="ARBA" id="ARBA00022989"/>
    </source>
</evidence>
<comment type="caution">
    <text evidence="10">The sequence shown here is derived from an EMBL/GenBank/DDBJ whole genome shotgun (WGS) entry which is preliminary data.</text>
</comment>
<evidence type="ECO:0000256" key="8">
    <source>
        <dbReference type="SAM" id="Phobius"/>
    </source>
</evidence>